<organism evidence="3 4">
    <name type="scientific">Candidatus Faeciplasma avium</name>
    <dbReference type="NCBI Taxonomy" id="2840798"/>
    <lineage>
        <taxon>Bacteria</taxon>
        <taxon>Bacillati</taxon>
        <taxon>Bacillota</taxon>
        <taxon>Clostridia</taxon>
        <taxon>Eubacteriales</taxon>
        <taxon>Oscillospiraceae</taxon>
        <taxon>Oscillospiraceae incertae sedis</taxon>
        <taxon>Candidatus Faeciplasma</taxon>
    </lineage>
</organism>
<dbReference type="InterPro" id="IPR013190">
    <property type="entry name" value="GH98_C"/>
</dbReference>
<feature type="chain" id="PRO_5039282092" evidence="1">
    <location>
        <begin position="24"/>
        <end position="755"/>
    </location>
</feature>
<evidence type="ECO:0000259" key="2">
    <source>
        <dbReference type="PROSITE" id="PS51175"/>
    </source>
</evidence>
<name>A0A9D1NRM6_9FIRM</name>
<dbReference type="Pfam" id="PF08306">
    <property type="entry name" value="Glyco_hydro_98M"/>
    <property type="match status" value="1"/>
</dbReference>
<dbReference type="Gene3D" id="2.60.120.260">
    <property type="entry name" value="Galactose-binding domain-like"/>
    <property type="match status" value="1"/>
</dbReference>
<sequence length="755" mass="84938">MLKKLLVILTVAVLAVMSLPVTAAGASKVAPSTMPRNGELRRPVSQDQPMWIVHIDTWNYADPAKIIELIPEDILPYVVFNISMSINYDHDTKTWGLVNDGYELAKSWLRTCAEKNVWAMIQPASGGQCHFPDYPYDSLDGTLFEEFFRDYPNFLGFNYCEQFWGFDQVDFPVSAVTRYKHFANLLELTNAYGGYLVVSWCGNQWSPNINPLAMLKRVSSFEEACRKYTENFILCEKYTQQSYIQDMESLCLGAYLSGYSGQYGIRYDSTGWSNADLEEGEDYTMVTGLSTHLEKLMQAGLTVIDGPELIWNDDFYETWGGKKTSDGYTSREWKMYDQFQNVMIDLFRKIIDGTIRIPSREEVINNTKICIIQDINVGSNDAKYSTPENLFMGLYTMPGDGALRNNRTFFKSTGRYPSIPVVYGLADSLARSFEIKVNASQLSQRWQTQQAKVNEFNGLFPKEYAGNVYARRNENSWTVYNPFKTDKAATGRLYFKYNTCDYLELSLSQYGAGVINEYPDSLSIYLNNYDNKLVSSSTLKKDIIKIYGASSTPVVTWKDRGVNQARSSVKYIEREDAYSIVIWHNGPIELNISCSGDAEDRLTEWTESGITAPESPMLYAGDRQYEAEHFEYKNIKEIVKNGCNTGIDNFTGQGYLSLGTSGSAAVKDEISVLSKGSYSFELRYSLASGSSAEVDLYINGKKSGSLTLSKTGSTSKWAVKTATVDLKSGSNTFELKVKKASSGMVYLDSVVISAD</sequence>
<gene>
    <name evidence="3" type="ORF">IAD28_04990</name>
</gene>
<reference evidence="3" key="2">
    <citation type="journal article" date="2021" name="PeerJ">
        <title>Extensive microbial diversity within the chicken gut microbiome revealed by metagenomics and culture.</title>
        <authorList>
            <person name="Gilroy R."/>
            <person name="Ravi A."/>
            <person name="Getino M."/>
            <person name="Pursley I."/>
            <person name="Horton D.L."/>
            <person name="Alikhan N.F."/>
            <person name="Baker D."/>
            <person name="Gharbi K."/>
            <person name="Hall N."/>
            <person name="Watson M."/>
            <person name="Adriaenssens E.M."/>
            <person name="Foster-Nyarko E."/>
            <person name="Jarju S."/>
            <person name="Secka A."/>
            <person name="Antonio M."/>
            <person name="Oren A."/>
            <person name="Chaudhuri R.R."/>
            <person name="La Ragione R."/>
            <person name="Hildebrand F."/>
            <person name="Pallen M.J."/>
        </authorList>
    </citation>
    <scope>NUCLEOTIDE SEQUENCE</scope>
    <source>
        <strain evidence="3">1370</strain>
    </source>
</reference>
<dbReference type="InterPro" id="IPR013191">
    <property type="entry name" value="GH98_central"/>
</dbReference>
<dbReference type="PROSITE" id="PS51175">
    <property type="entry name" value="CBM6"/>
    <property type="match status" value="1"/>
</dbReference>
<evidence type="ECO:0000313" key="4">
    <source>
        <dbReference type="Proteomes" id="UP000823960"/>
    </source>
</evidence>
<dbReference type="AlphaFoldDB" id="A0A9D1NRM6"/>
<protein>
    <submittedName>
        <fullName evidence="3">Carbohydrate-binding protein</fullName>
    </submittedName>
</protein>
<dbReference type="SUPFAM" id="SSF49785">
    <property type="entry name" value="Galactose-binding domain-like"/>
    <property type="match status" value="1"/>
</dbReference>
<feature type="signal peptide" evidence="1">
    <location>
        <begin position="1"/>
        <end position="23"/>
    </location>
</feature>
<dbReference type="InterPro" id="IPR005084">
    <property type="entry name" value="CBM6"/>
</dbReference>
<dbReference type="Proteomes" id="UP000823960">
    <property type="component" value="Unassembled WGS sequence"/>
</dbReference>
<feature type="domain" description="CBM6" evidence="2">
    <location>
        <begin position="623"/>
        <end position="753"/>
    </location>
</feature>
<dbReference type="Gene3D" id="2.60.220.10">
    <property type="entry name" value="Polysaccharide lyase family 8-like, C-terminal"/>
    <property type="match status" value="1"/>
</dbReference>
<keyword evidence="1" id="KW-0732">Signal</keyword>
<proteinExistence type="predicted"/>
<reference evidence="3" key="1">
    <citation type="submission" date="2020-10" db="EMBL/GenBank/DDBJ databases">
        <authorList>
            <person name="Gilroy R."/>
        </authorList>
    </citation>
    <scope>NUCLEOTIDE SEQUENCE</scope>
    <source>
        <strain evidence="3">1370</strain>
    </source>
</reference>
<dbReference type="GO" id="GO:0005975">
    <property type="term" value="P:carbohydrate metabolic process"/>
    <property type="evidence" value="ECO:0007669"/>
    <property type="project" value="InterPro"/>
</dbReference>
<dbReference type="EMBL" id="DVOL01000068">
    <property type="protein sequence ID" value="HIV11028.1"/>
    <property type="molecule type" value="Genomic_DNA"/>
</dbReference>
<dbReference type="Gene3D" id="3.20.20.80">
    <property type="entry name" value="Glycosidases"/>
    <property type="match status" value="1"/>
</dbReference>
<dbReference type="GO" id="GO:0003824">
    <property type="term" value="F:catalytic activity"/>
    <property type="evidence" value="ECO:0007669"/>
    <property type="project" value="UniProtKB-ARBA"/>
</dbReference>
<dbReference type="InterPro" id="IPR008979">
    <property type="entry name" value="Galactose-bd-like_sf"/>
</dbReference>
<comment type="caution">
    <text evidence="3">The sequence shown here is derived from an EMBL/GenBank/DDBJ whole genome shotgun (WGS) entry which is preliminary data.</text>
</comment>
<accession>A0A9D1NRM6</accession>
<evidence type="ECO:0000313" key="3">
    <source>
        <dbReference type="EMBL" id="HIV11028.1"/>
    </source>
</evidence>
<dbReference type="Pfam" id="PF03422">
    <property type="entry name" value="CBM_6"/>
    <property type="match status" value="1"/>
</dbReference>
<dbReference type="GO" id="GO:0030246">
    <property type="term" value="F:carbohydrate binding"/>
    <property type="evidence" value="ECO:0007669"/>
    <property type="project" value="InterPro"/>
</dbReference>
<evidence type="ECO:0000256" key="1">
    <source>
        <dbReference type="SAM" id="SignalP"/>
    </source>
</evidence>
<dbReference type="Pfam" id="PF08307">
    <property type="entry name" value="Glyco_hydro_98C"/>
    <property type="match status" value="1"/>
</dbReference>
<dbReference type="InterPro" id="IPR011071">
    <property type="entry name" value="Lyase_8-like_C"/>
</dbReference>